<dbReference type="InterPro" id="IPR037587">
    <property type="entry name" value="LAMTOR2-like"/>
</dbReference>
<dbReference type="GO" id="GO:0005085">
    <property type="term" value="F:guanyl-nucleotide exchange factor activity"/>
    <property type="evidence" value="ECO:0007669"/>
    <property type="project" value="InterPro"/>
</dbReference>
<dbReference type="Pfam" id="PF03259">
    <property type="entry name" value="Robl_LC7"/>
    <property type="match status" value="1"/>
</dbReference>
<evidence type="ECO:0000313" key="4">
    <source>
        <dbReference type="WBParaSite" id="ACRNAN_scaffold127.g19432.t1"/>
    </source>
</evidence>
<keyword evidence="3" id="KW-1185">Reference proteome</keyword>
<dbReference type="InterPro" id="IPR004942">
    <property type="entry name" value="Roadblock/LAMTOR2_dom"/>
</dbReference>
<proteinExistence type="inferred from homology"/>
<evidence type="ECO:0000259" key="2">
    <source>
        <dbReference type="Pfam" id="PF03259"/>
    </source>
</evidence>
<evidence type="ECO:0000313" key="3">
    <source>
        <dbReference type="Proteomes" id="UP000887540"/>
    </source>
</evidence>
<sequence length="67" mass="7561">MLKTRALEKFLDQANTSGVNGIMLFNREGLTVARSGSRSINGSVYAALMSNIWETFERQVFEVYIDL</sequence>
<name>A0A914CNZ8_9BILA</name>
<accession>A0A914CNZ8</accession>
<dbReference type="GO" id="GO:0032008">
    <property type="term" value="P:positive regulation of TOR signaling"/>
    <property type="evidence" value="ECO:0007669"/>
    <property type="project" value="InterPro"/>
</dbReference>
<dbReference type="SUPFAM" id="SSF103196">
    <property type="entry name" value="Roadblock/LC7 domain"/>
    <property type="match status" value="1"/>
</dbReference>
<protein>
    <submittedName>
        <fullName evidence="4">Roadblock/LAMTOR2 domain-containing protein</fullName>
    </submittedName>
</protein>
<comment type="similarity">
    <text evidence="1">Belongs to the GAMAD family.</text>
</comment>
<reference evidence="4" key="1">
    <citation type="submission" date="2022-11" db="UniProtKB">
        <authorList>
            <consortium name="WormBaseParasite"/>
        </authorList>
    </citation>
    <scope>IDENTIFICATION</scope>
</reference>
<dbReference type="Gene3D" id="3.30.450.30">
    <property type="entry name" value="Dynein light chain 2a, cytoplasmic"/>
    <property type="match status" value="1"/>
</dbReference>
<dbReference type="AlphaFoldDB" id="A0A914CNZ8"/>
<feature type="domain" description="Roadblock/LAMTOR2" evidence="2">
    <location>
        <begin position="10"/>
        <end position="58"/>
    </location>
</feature>
<dbReference type="Proteomes" id="UP000887540">
    <property type="component" value="Unplaced"/>
</dbReference>
<dbReference type="PANTHER" id="PTHR13323">
    <property type="entry name" value="LATE ENDOSOMAL/LYSOSOMAL MP1 INTERACTING PROTEIN"/>
    <property type="match status" value="1"/>
</dbReference>
<evidence type="ECO:0000256" key="1">
    <source>
        <dbReference type="ARBA" id="ARBA00007191"/>
    </source>
</evidence>
<organism evidence="3 4">
    <name type="scientific">Acrobeloides nanus</name>
    <dbReference type="NCBI Taxonomy" id="290746"/>
    <lineage>
        <taxon>Eukaryota</taxon>
        <taxon>Metazoa</taxon>
        <taxon>Ecdysozoa</taxon>
        <taxon>Nematoda</taxon>
        <taxon>Chromadorea</taxon>
        <taxon>Rhabditida</taxon>
        <taxon>Tylenchina</taxon>
        <taxon>Cephalobomorpha</taxon>
        <taxon>Cephaloboidea</taxon>
        <taxon>Cephalobidae</taxon>
        <taxon>Acrobeloides</taxon>
    </lineage>
</organism>
<dbReference type="WBParaSite" id="ACRNAN_scaffold127.g19432.t1">
    <property type="protein sequence ID" value="ACRNAN_scaffold127.g19432.t1"/>
    <property type="gene ID" value="ACRNAN_scaffold127.g19432"/>
</dbReference>
<dbReference type="GO" id="GO:0060090">
    <property type="term" value="F:molecular adaptor activity"/>
    <property type="evidence" value="ECO:0007669"/>
    <property type="project" value="InterPro"/>
</dbReference>